<dbReference type="Gene3D" id="2.60.450.10">
    <property type="entry name" value="Lipopolysaccharide (LPS) transport protein A like domain"/>
    <property type="match status" value="1"/>
</dbReference>
<dbReference type="AlphaFoldDB" id="A0A2M9YDL0"/>
<feature type="transmembrane region" description="Helical" evidence="6">
    <location>
        <begin position="20"/>
        <end position="38"/>
    </location>
</feature>
<dbReference type="NCBIfam" id="TIGR04409">
    <property type="entry name" value="LptC_YrbK"/>
    <property type="match status" value="1"/>
</dbReference>
<protein>
    <submittedName>
        <fullName evidence="7">LPS export ABC transporter periplasmic protein LptC</fullName>
    </submittedName>
</protein>
<evidence type="ECO:0000313" key="8">
    <source>
        <dbReference type="Proteomes" id="UP000231926"/>
    </source>
</evidence>
<dbReference type="GO" id="GO:0015221">
    <property type="term" value="F:lipopolysaccharide transmembrane transporter activity"/>
    <property type="evidence" value="ECO:0007669"/>
    <property type="project" value="InterPro"/>
</dbReference>
<evidence type="ECO:0000256" key="2">
    <source>
        <dbReference type="ARBA" id="ARBA00022519"/>
    </source>
</evidence>
<evidence type="ECO:0000256" key="1">
    <source>
        <dbReference type="ARBA" id="ARBA00022475"/>
    </source>
</evidence>
<dbReference type="GO" id="GO:0005886">
    <property type="term" value="C:plasma membrane"/>
    <property type="evidence" value="ECO:0007669"/>
    <property type="project" value="InterPro"/>
</dbReference>
<keyword evidence="8" id="KW-1185">Reference proteome</keyword>
<reference evidence="7 8" key="1">
    <citation type="submission" date="2017-07" db="EMBL/GenBank/DDBJ databases">
        <title>Leptospira spp. isolated from tropical soils.</title>
        <authorList>
            <person name="Thibeaux R."/>
            <person name="Iraola G."/>
            <person name="Ferres I."/>
            <person name="Bierque E."/>
            <person name="Girault D."/>
            <person name="Soupe-Gilbert M.-E."/>
            <person name="Picardeau M."/>
            <person name="Goarant C."/>
        </authorList>
    </citation>
    <scope>NUCLEOTIDE SEQUENCE [LARGE SCALE GENOMIC DNA]</scope>
    <source>
        <strain evidence="7 8">FH4-C-A2</strain>
    </source>
</reference>
<name>A0A2M9YDL0_9LEPT</name>
<dbReference type="InterPro" id="IPR052363">
    <property type="entry name" value="LPS_export_LptC"/>
</dbReference>
<proteinExistence type="predicted"/>
<dbReference type="OrthoDB" id="9811944at2"/>
<sequence length="209" mass="23506">MYSRILTLLKIDPETARKYGPGLGVGLAILFLVLFFYSGGKSDAKYTRVEEEKEKGSTVSFKNFAKDQYDGNGTILWKLKAEEAYLYADEKRYVLYGINFDQYENGKFKSKLTGEKGEINQISKLMKLTGNILLKTEEHRTLRAKSLDYNDETKELSSNEEVVIDANGTHIRGVGLRADKDLNKFTILRPSAITQGGSNPLNSSSPKEK</sequence>
<evidence type="ECO:0000256" key="4">
    <source>
        <dbReference type="ARBA" id="ARBA00022989"/>
    </source>
</evidence>
<keyword evidence="4 6" id="KW-1133">Transmembrane helix</keyword>
<dbReference type="GO" id="GO:0017089">
    <property type="term" value="F:glycolipid transfer activity"/>
    <property type="evidence" value="ECO:0007669"/>
    <property type="project" value="TreeGrafter"/>
</dbReference>
<evidence type="ECO:0000256" key="5">
    <source>
        <dbReference type="ARBA" id="ARBA00023136"/>
    </source>
</evidence>
<dbReference type="GO" id="GO:0030288">
    <property type="term" value="C:outer membrane-bounded periplasmic space"/>
    <property type="evidence" value="ECO:0007669"/>
    <property type="project" value="TreeGrafter"/>
</dbReference>
<dbReference type="PANTHER" id="PTHR37481:SF1">
    <property type="entry name" value="LIPOPOLYSACCHARIDE EXPORT SYSTEM PROTEIN LPTC"/>
    <property type="match status" value="1"/>
</dbReference>
<comment type="caution">
    <text evidence="7">The sequence shown here is derived from an EMBL/GenBank/DDBJ whole genome shotgun (WGS) entry which is preliminary data.</text>
</comment>
<dbReference type="InterPro" id="IPR026265">
    <property type="entry name" value="LptC"/>
</dbReference>
<keyword evidence="1" id="KW-1003">Cell membrane</keyword>
<accession>A0A2M9YDL0</accession>
<organism evidence="7 8">
    <name type="scientific">Leptospira saintgironsiae</name>
    <dbReference type="NCBI Taxonomy" id="2023183"/>
    <lineage>
        <taxon>Bacteria</taxon>
        <taxon>Pseudomonadati</taxon>
        <taxon>Spirochaetota</taxon>
        <taxon>Spirochaetia</taxon>
        <taxon>Leptospirales</taxon>
        <taxon>Leptospiraceae</taxon>
        <taxon>Leptospira</taxon>
    </lineage>
</organism>
<gene>
    <name evidence="7" type="primary">lptC</name>
    <name evidence="7" type="ORF">CH362_10000</name>
</gene>
<dbReference type="PANTHER" id="PTHR37481">
    <property type="entry name" value="LIPOPOLYSACCHARIDE EXPORT SYSTEM PROTEIN LPTC"/>
    <property type="match status" value="1"/>
</dbReference>
<keyword evidence="2" id="KW-0997">Cell inner membrane</keyword>
<evidence type="ECO:0000256" key="3">
    <source>
        <dbReference type="ARBA" id="ARBA00022692"/>
    </source>
</evidence>
<evidence type="ECO:0000313" key="7">
    <source>
        <dbReference type="EMBL" id="PJZ49637.1"/>
    </source>
</evidence>
<dbReference type="InterPro" id="IPR010664">
    <property type="entry name" value="LipoPS_assembly_LptC-rel"/>
</dbReference>
<evidence type="ECO:0000256" key="6">
    <source>
        <dbReference type="SAM" id="Phobius"/>
    </source>
</evidence>
<keyword evidence="5 6" id="KW-0472">Membrane</keyword>
<keyword evidence="3 6" id="KW-0812">Transmembrane</keyword>
<dbReference type="Proteomes" id="UP000231926">
    <property type="component" value="Unassembled WGS sequence"/>
</dbReference>
<dbReference type="Pfam" id="PF06835">
    <property type="entry name" value="LptC"/>
    <property type="match status" value="1"/>
</dbReference>
<dbReference type="EMBL" id="NPDR01000003">
    <property type="protein sequence ID" value="PJZ49637.1"/>
    <property type="molecule type" value="Genomic_DNA"/>
</dbReference>